<dbReference type="InterPro" id="IPR023214">
    <property type="entry name" value="HAD_sf"/>
</dbReference>
<evidence type="ECO:0000313" key="1">
    <source>
        <dbReference type="EMBL" id="GGD53926.1"/>
    </source>
</evidence>
<dbReference type="Gene3D" id="3.40.50.1000">
    <property type="entry name" value="HAD superfamily/HAD-like"/>
    <property type="match status" value="1"/>
</dbReference>
<dbReference type="InterPro" id="IPR006379">
    <property type="entry name" value="HAD-SF_hydro_IIB"/>
</dbReference>
<dbReference type="PANTHER" id="PTHR10000:SF8">
    <property type="entry name" value="HAD SUPERFAMILY HYDROLASE-LIKE, TYPE 3"/>
    <property type="match status" value="1"/>
</dbReference>
<accession>A0A917DMV6</accession>
<dbReference type="NCBIfam" id="TIGR01484">
    <property type="entry name" value="HAD-SF-IIB"/>
    <property type="match status" value="1"/>
</dbReference>
<protein>
    <submittedName>
        <fullName evidence="1">5-amino-6-(5-phospho-D-ribitylamino)uracil phosphatase YitU</fullName>
    </submittedName>
</protein>
<sequence>MFQAIVLDLDGTYLSSDKRVSERNLQSVMACYNKGIAIIIATARPPRTVKNFLPEPLLKIASFVYYNGAQISCPLSGLEMNESIPGPLTSEIVDYCLQFHAEAEMTMEVQDEWYSLKELDYSAAMSVLTNPVVKSLEDFKRFDATKILLTGFQQLEPFIHQFGTQVNILITDDNGLVQIMSKKASKEEAVKRLCDNLHIDGQSVLVFGDDYNDIGLFRTFGYSVAMGNAIKELKEIASDTTGTNDQDGVAQVLERLVLL</sequence>
<dbReference type="AlphaFoldDB" id="A0A917DMV6"/>
<dbReference type="SUPFAM" id="SSF56784">
    <property type="entry name" value="HAD-like"/>
    <property type="match status" value="1"/>
</dbReference>
<gene>
    <name evidence="1" type="primary">yitU</name>
    <name evidence="1" type="ORF">GCM10010911_09310</name>
</gene>
<dbReference type="Gene3D" id="3.30.1240.10">
    <property type="match status" value="1"/>
</dbReference>
<comment type="caution">
    <text evidence="1">The sequence shown here is derived from an EMBL/GenBank/DDBJ whole genome shotgun (WGS) entry which is preliminary data.</text>
</comment>
<dbReference type="GO" id="GO:0005829">
    <property type="term" value="C:cytosol"/>
    <property type="evidence" value="ECO:0007669"/>
    <property type="project" value="TreeGrafter"/>
</dbReference>
<dbReference type="Proteomes" id="UP000612456">
    <property type="component" value="Unassembled WGS sequence"/>
</dbReference>
<reference evidence="1" key="1">
    <citation type="journal article" date="2014" name="Int. J. Syst. Evol. Microbiol.">
        <title>Complete genome sequence of Corynebacterium casei LMG S-19264T (=DSM 44701T), isolated from a smear-ripened cheese.</title>
        <authorList>
            <consortium name="US DOE Joint Genome Institute (JGI-PGF)"/>
            <person name="Walter F."/>
            <person name="Albersmeier A."/>
            <person name="Kalinowski J."/>
            <person name="Ruckert C."/>
        </authorList>
    </citation>
    <scope>NUCLEOTIDE SEQUENCE</scope>
    <source>
        <strain evidence="1">CGMCC 1.15178</strain>
    </source>
</reference>
<dbReference type="PANTHER" id="PTHR10000">
    <property type="entry name" value="PHOSPHOSERINE PHOSPHATASE"/>
    <property type="match status" value="1"/>
</dbReference>
<dbReference type="Pfam" id="PF08282">
    <property type="entry name" value="Hydrolase_3"/>
    <property type="match status" value="1"/>
</dbReference>
<dbReference type="RefSeq" id="WP_188989562.1">
    <property type="nucleotide sequence ID" value="NZ_BMHP01000001.1"/>
</dbReference>
<name>A0A917DMV6_9BACL</name>
<proteinExistence type="predicted"/>
<dbReference type="EMBL" id="BMHP01000001">
    <property type="protein sequence ID" value="GGD53926.1"/>
    <property type="molecule type" value="Genomic_DNA"/>
</dbReference>
<dbReference type="GO" id="GO:0016791">
    <property type="term" value="F:phosphatase activity"/>
    <property type="evidence" value="ECO:0007669"/>
    <property type="project" value="TreeGrafter"/>
</dbReference>
<organism evidence="1 2">
    <name type="scientific">Paenibacillus nasutitermitis</name>
    <dbReference type="NCBI Taxonomy" id="1652958"/>
    <lineage>
        <taxon>Bacteria</taxon>
        <taxon>Bacillati</taxon>
        <taxon>Bacillota</taxon>
        <taxon>Bacilli</taxon>
        <taxon>Bacillales</taxon>
        <taxon>Paenibacillaceae</taxon>
        <taxon>Paenibacillus</taxon>
    </lineage>
</organism>
<dbReference type="GO" id="GO:0000287">
    <property type="term" value="F:magnesium ion binding"/>
    <property type="evidence" value="ECO:0007669"/>
    <property type="project" value="TreeGrafter"/>
</dbReference>
<evidence type="ECO:0000313" key="2">
    <source>
        <dbReference type="Proteomes" id="UP000612456"/>
    </source>
</evidence>
<keyword evidence="2" id="KW-1185">Reference proteome</keyword>
<reference evidence="1" key="2">
    <citation type="submission" date="2020-09" db="EMBL/GenBank/DDBJ databases">
        <authorList>
            <person name="Sun Q."/>
            <person name="Zhou Y."/>
        </authorList>
    </citation>
    <scope>NUCLEOTIDE SEQUENCE</scope>
    <source>
        <strain evidence="1">CGMCC 1.15178</strain>
    </source>
</reference>
<dbReference type="NCBIfam" id="TIGR00099">
    <property type="entry name" value="Cof-subfamily"/>
    <property type="match status" value="1"/>
</dbReference>
<dbReference type="InterPro" id="IPR036412">
    <property type="entry name" value="HAD-like_sf"/>
</dbReference>
<dbReference type="InterPro" id="IPR000150">
    <property type="entry name" value="Cof"/>
</dbReference>